<evidence type="ECO:0000313" key="1">
    <source>
        <dbReference type="EMBL" id="KFC18006.1"/>
    </source>
</evidence>
<name>A0A085B6B1_9FLAO</name>
<comment type="caution">
    <text evidence="1">The sequence shown here is derived from an EMBL/GenBank/DDBJ whole genome shotgun (WGS) entry which is preliminary data.</text>
</comment>
<dbReference type="Proteomes" id="UP000028623">
    <property type="component" value="Unassembled WGS sequence"/>
</dbReference>
<organism evidence="1 2">
    <name type="scientific">Epilithonimonas lactis</name>
    <dbReference type="NCBI Taxonomy" id="421072"/>
    <lineage>
        <taxon>Bacteria</taxon>
        <taxon>Pseudomonadati</taxon>
        <taxon>Bacteroidota</taxon>
        <taxon>Flavobacteriia</taxon>
        <taxon>Flavobacteriales</taxon>
        <taxon>Weeksellaceae</taxon>
        <taxon>Chryseobacterium group</taxon>
        <taxon>Epilithonimonas</taxon>
    </lineage>
</organism>
<dbReference type="InterPro" id="IPR028974">
    <property type="entry name" value="TSP_type-3_rpt"/>
</dbReference>
<accession>A0A085B6B1</accession>
<proteinExistence type="predicted"/>
<dbReference type="SUPFAM" id="SSF103647">
    <property type="entry name" value="TSP type-3 repeat"/>
    <property type="match status" value="1"/>
</dbReference>
<dbReference type="eggNOG" id="COG3210">
    <property type="taxonomic scope" value="Bacteria"/>
</dbReference>
<evidence type="ECO:0000313" key="2">
    <source>
        <dbReference type="Proteomes" id="UP000028623"/>
    </source>
</evidence>
<dbReference type="Gene3D" id="4.10.1080.10">
    <property type="entry name" value="TSP type-3 repeat"/>
    <property type="match status" value="1"/>
</dbReference>
<sequence length="909" mass="95672">MSAQCVASAWTLPSSANSSNNVNIPSYFSSNNVSIGTARMSVAITRYGNARLDIQRLFNGHLDQLGINIGHDEEGDTNSYNNRIETQITFSTSVSDLKFRINDIDDQDVVTVKAFDQNNSPINLTAANATLFSPTDITRSGNTFYGGSDDTSNTRGSVNINYNGLRVSRIVFEYHDTDDGGTYTVAGFSGAATQLTATNDTFSGTAGTASTTTSILANDNICGVAATSGNSVFAVGTLPTGVTVNPNGTLSIGTNAVAGNYVVNYQLCDSASSSNCKSATITINIAACAAGTTAPIIRAATNYTVSNSAYNIPCGATTANISGLTASNKPTPSTITLTWHTATPATTANKITNVTALTGTTKYFAAFFDSASNCYSPTKEIVVYAAICAKDDNFTSTPITYGVETTLPNIFANDTYNGPAVSLPLSNVGLKRVLWVDMNAQVSTSNGTLKILPSTPVGIYTYTYSITDLDTDGVEDSNISYATVTFRVVPDSDGDGINDDLDVDDDNDGILDTVECSNTVADMFNVFQAGGFIDLAPSDFDLDLNAKNQNVSKDVSSKFGYPANSGAIIVSITNASVHPTKDNWWTKNGEKPSVWNITGNLTAFALLSQNNEYLGNDSKSIFGYSGPLTAITGPAGFENQTPVAGQWGVMETAVEKTLSRLNATPQLGNWRYADLNFGSKSFGFSTTTATGDPTYVVRIYLECDSDRDGIPNRLDLDSDADGCADAFEGGAAINRLQLVTAGGMLSGGSTNVNKNLCASTTCVSTTGTNRGLPQFATPIPSGYINTTGQSLGDSQNAAVVGCYCVQPPSAGTPVITKVGISVQQKQAGWPENIPNGHIALESKEKGLVITRVPHVSFVPKTTDSIASPVAGMLVYDVEDKCVKLFNGANWNCIKRSCNDPAEITTPSIN</sequence>
<dbReference type="AlphaFoldDB" id="A0A085B6B1"/>
<gene>
    <name evidence="1" type="ORF">IO89_19615</name>
</gene>
<dbReference type="EMBL" id="JPLY01000009">
    <property type="protein sequence ID" value="KFC18006.1"/>
    <property type="molecule type" value="Genomic_DNA"/>
</dbReference>
<dbReference type="STRING" id="421072.SAMN04488097_0995"/>
<protein>
    <submittedName>
        <fullName evidence="1">Uncharacterized protein</fullName>
    </submittedName>
</protein>
<keyword evidence="2" id="KW-1185">Reference proteome</keyword>
<dbReference type="GO" id="GO:0005509">
    <property type="term" value="F:calcium ion binding"/>
    <property type="evidence" value="ECO:0007669"/>
    <property type="project" value="InterPro"/>
</dbReference>
<reference evidence="1 2" key="1">
    <citation type="submission" date="2014-07" db="EMBL/GenBank/DDBJ databases">
        <title>Epilithonimonas lactis LMG 22401 Genome.</title>
        <authorList>
            <person name="Pipes S.E."/>
            <person name="Stropko S.J."/>
        </authorList>
    </citation>
    <scope>NUCLEOTIDE SEQUENCE [LARGE SCALE GENOMIC DNA]</scope>
    <source>
        <strain evidence="1 2">LMG 24401</strain>
    </source>
</reference>